<dbReference type="Proteomes" id="UP000787322">
    <property type="component" value="Unassembled WGS sequence"/>
</dbReference>
<dbReference type="EMBL" id="JABZGU010000109">
    <property type="protein sequence ID" value="MBF4803120.1"/>
    <property type="molecule type" value="Genomic_DNA"/>
</dbReference>
<dbReference type="InterPro" id="IPR007401">
    <property type="entry name" value="DUF454"/>
</dbReference>
<dbReference type="PANTHER" id="PTHR35813">
    <property type="entry name" value="INNER MEMBRANE PROTEIN YBAN"/>
    <property type="match status" value="1"/>
</dbReference>
<comment type="caution">
    <text evidence="2">The sequence shown here is derived from an EMBL/GenBank/DDBJ whole genome shotgun (WGS) entry which is preliminary data.</text>
</comment>
<evidence type="ECO:0000313" key="3">
    <source>
        <dbReference type="Proteomes" id="UP000787322"/>
    </source>
</evidence>
<dbReference type="PIRSF" id="PIRSF016789">
    <property type="entry name" value="DUF454"/>
    <property type="match status" value="1"/>
</dbReference>
<sequence>MSIKRITFVVLGCVSLALAVIGVVLPILPTVPFLALAALCFANSSDRLNNWLINTKFYQNNLADFKAGKGMTVKTKVRILATVTLVMAVGLIAMLMKGVIVGSIILSVVWLGHIYYFGFKVKTLEE</sequence>
<reference evidence="2" key="1">
    <citation type="submission" date="2020-04" db="EMBL/GenBank/DDBJ databases">
        <title>Deep metagenomics examines the oral microbiome during advanced dental caries in children, revealing novel taxa and co-occurrences with host molecules.</title>
        <authorList>
            <person name="Baker J.L."/>
            <person name="Morton J.T."/>
            <person name="Dinis M."/>
            <person name="Alvarez R."/>
            <person name="Tran N.C."/>
            <person name="Knight R."/>
            <person name="Edlund A."/>
        </authorList>
    </citation>
    <scope>NUCLEOTIDE SEQUENCE</scope>
    <source>
        <strain evidence="2">JCVI_3_bin.11</strain>
    </source>
</reference>
<accession>A0A9D6AEP6</accession>
<protein>
    <submittedName>
        <fullName evidence="2">YbaN family protein</fullName>
    </submittedName>
</protein>
<dbReference type="Pfam" id="PF04304">
    <property type="entry name" value="DUF454"/>
    <property type="match status" value="1"/>
</dbReference>
<keyword evidence="1" id="KW-0812">Transmembrane</keyword>
<proteinExistence type="predicted"/>
<name>A0A9D6AEP6_9ACTN</name>
<organism evidence="2 3">
    <name type="scientific">Lancefieldella parvula</name>
    <dbReference type="NCBI Taxonomy" id="1382"/>
    <lineage>
        <taxon>Bacteria</taxon>
        <taxon>Bacillati</taxon>
        <taxon>Actinomycetota</taxon>
        <taxon>Coriobacteriia</taxon>
        <taxon>Coriobacteriales</taxon>
        <taxon>Atopobiaceae</taxon>
        <taxon>Lancefieldella</taxon>
    </lineage>
</organism>
<evidence type="ECO:0000256" key="1">
    <source>
        <dbReference type="SAM" id="Phobius"/>
    </source>
</evidence>
<evidence type="ECO:0000313" key="2">
    <source>
        <dbReference type="EMBL" id="MBF4803120.1"/>
    </source>
</evidence>
<feature type="transmembrane region" description="Helical" evidence="1">
    <location>
        <begin position="79"/>
        <end position="112"/>
    </location>
</feature>
<gene>
    <name evidence="2" type="ORF">HXK24_04810</name>
</gene>
<keyword evidence="1" id="KW-1133">Transmembrane helix</keyword>
<dbReference type="AlphaFoldDB" id="A0A9D6AEP6"/>
<keyword evidence="1" id="KW-0472">Membrane</keyword>
<dbReference type="GO" id="GO:0005886">
    <property type="term" value="C:plasma membrane"/>
    <property type="evidence" value="ECO:0007669"/>
    <property type="project" value="TreeGrafter"/>
</dbReference>
<dbReference type="PANTHER" id="PTHR35813:SF1">
    <property type="entry name" value="INNER MEMBRANE PROTEIN YBAN"/>
    <property type="match status" value="1"/>
</dbReference>